<dbReference type="AlphaFoldDB" id="F4GLB6"/>
<evidence type="ECO:0000256" key="5">
    <source>
        <dbReference type="PIRSR" id="PIRSR002736-50"/>
    </source>
</evidence>
<evidence type="ECO:0000313" key="6">
    <source>
        <dbReference type="EMBL" id="AEC02948.1"/>
    </source>
</evidence>
<feature type="modified residue" description="O-(phosphoribosyl dephospho-coenzyme A)serine" evidence="4 5">
    <location>
        <position position="14"/>
    </location>
</feature>
<proteinExistence type="inferred from homology"/>
<dbReference type="OrthoDB" id="1120942at2"/>
<dbReference type="HOGENOM" id="CLU_158489_0_0_12"/>
<evidence type="ECO:0000256" key="1">
    <source>
        <dbReference type="ARBA" id="ARBA00004496"/>
    </source>
</evidence>
<dbReference type="GO" id="GO:0005737">
    <property type="term" value="C:cytoplasm"/>
    <property type="evidence" value="ECO:0007669"/>
    <property type="project" value="UniProtKB-SubCell"/>
</dbReference>
<dbReference type="EMBL" id="CP002659">
    <property type="protein sequence ID" value="AEC02948.1"/>
    <property type="molecule type" value="Genomic_DNA"/>
</dbReference>
<keyword evidence="2 4" id="KW-0963">Cytoplasm</keyword>
<evidence type="ECO:0000256" key="4">
    <source>
        <dbReference type="HAMAP-Rule" id="MF_00805"/>
    </source>
</evidence>
<keyword evidence="3 4" id="KW-0597">Phosphoprotein</keyword>
<keyword evidence="6" id="KW-0456">Lyase</keyword>
<evidence type="ECO:0000313" key="7">
    <source>
        <dbReference type="Proteomes" id="UP000007939"/>
    </source>
</evidence>
<dbReference type="eggNOG" id="COG3052">
    <property type="taxonomic scope" value="Bacteria"/>
</dbReference>
<reference evidence="7" key="1">
    <citation type="submission" date="2011-04" db="EMBL/GenBank/DDBJ databases">
        <title>The complete genome of Spirochaeta coccoides DSM 17374.</title>
        <authorList>
            <person name="Lucas S."/>
            <person name="Copeland A."/>
            <person name="Lapidus A."/>
            <person name="Bruce D."/>
            <person name="Goodwin L."/>
            <person name="Pitluck S."/>
            <person name="Peters L."/>
            <person name="Kyrpides N."/>
            <person name="Mavromatis K."/>
            <person name="Pagani I."/>
            <person name="Ivanova N."/>
            <person name="Ovchinnikova G."/>
            <person name="Lu M."/>
            <person name="Detter J.C."/>
            <person name="Tapia R."/>
            <person name="Han C."/>
            <person name="Land M."/>
            <person name="Hauser L."/>
            <person name="Markowitz V."/>
            <person name="Cheng J.-F."/>
            <person name="Hugenholtz P."/>
            <person name="Woyke T."/>
            <person name="Wu D."/>
            <person name="Spring S."/>
            <person name="Schroeder M."/>
            <person name="Brambilla E."/>
            <person name="Klenk H.-P."/>
            <person name="Eisen J.A."/>
        </authorList>
    </citation>
    <scope>NUCLEOTIDE SEQUENCE [LARGE SCALE GENOMIC DNA]</scope>
    <source>
        <strain evidence="7">ATCC BAA-1237 / DSM 17374 / SPN1</strain>
    </source>
</reference>
<sequence>MVIEKPAMAGTLESSDIQVMVEPAKEGIALELESSVMAQFGDQIRDTILEVLKKMDVDGVKISAHDQGALECTIRSRVQTAVLRAGNVTENLPWGTVL</sequence>
<organism evidence="6 7">
    <name type="scientific">Parasphaerochaeta coccoides (strain ATCC BAA-1237 / DSM 17374 / SPN1)</name>
    <name type="common">Sphaerochaeta coccoides</name>
    <dbReference type="NCBI Taxonomy" id="760011"/>
    <lineage>
        <taxon>Bacteria</taxon>
        <taxon>Pseudomonadati</taxon>
        <taxon>Spirochaetota</taxon>
        <taxon>Spirochaetia</taxon>
        <taxon>Spirochaetales</taxon>
        <taxon>Sphaerochaetaceae</taxon>
        <taxon>Parasphaerochaeta</taxon>
    </lineage>
</organism>
<protein>
    <recommendedName>
        <fullName evidence="4">Citrate lyase acyl carrier protein</fullName>
    </recommendedName>
    <alternativeName>
        <fullName evidence="4">Citrate lyase gamma chain</fullName>
    </alternativeName>
</protein>
<dbReference type="NCBIfam" id="TIGR01608">
    <property type="entry name" value="citD"/>
    <property type="match status" value="1"/>
</dbReference>
<evidence type="ECO:0000256" key="2">
    <source>
        <dbReference type="ARBA" id="ARBA00022490"/>
    </source>
</evidence>
<name>F4GLB6_PARC1</name>
<dbReference type="Proteomes" id="UP000007939">
    <property type="component" value="Chromosome"/>
</dbReference>
<dbReference type="InterPro" id="IPR006495">
    <property type="entry name" value="CitD"/>
</dbReference>
<comment type="subunit">
    <text evidence="4">Oligomer with a subunit composition of (alpha,beta,gamma)6.</text>
</comment>
<dbReference type="RefSeq" id="WP_013740341.1">
    <property type="nucleotide sequence ID" value="NC_015436.1"/>
</dbReference>
<keyword evidence="7" id="KW-1185">Reference proteome</keyword>
<comment type="subcellular location">
    <subcellularLocation>
        <location evidence="1 4">Cytoplasm</location>
    </subcellularLocation>
</comment>
<dbReference type="GO" id="GO:0016829">
    <property type="term" value="F:lyase activity"/>
    <property type="evidence" value="ECO:0007669"/>
    <property type="project" value="UniProtKB-KW"/>
</dbReference>
<dbReference type="STRING" id="760011.Spico_1750"/>
<reference evidence="6 7" key="2">
    <citation type="journal article" date="2012" name="Stand. Genomic Sci.">
        <title>Complete genome sequence of the termite hindgut bacterium Spirochaeta coccoides type strain (SPN1(T)), reclassification in the genus Sphaerochaeta as Sphaerochaeta coccoides comb. nov. and emendations of the family Spirochaetaceae and the genus Sphaerochaeta.</title>
        <authorList>
            <person name="Abt B."/>
            <person name="Han C."/>
            <person name="Scheuner C."/>
            <person name="Lu M."/>
            <person name="Lapidus A."/>
            <person name="Nolan M."/>
            <person name="Lucas S."/>
            <person name="Hammon N."/>
            <person name="Deshpande S."/>
            <person name="Cheng J.F."/>
            <person name="Tapia R."/>
            <person name="Goodwin L.A."/>
            <person name="Pitluck S."/>
            <person name="Liolios K."/>
            <person name="Pagani I."/>
            <person name="Ivanova N."/>
            <person name="Mavromatis K."/>
            <person name="Mikhailova N."/>
            <person name="Huntemann M."/>
            <person name="Pati A."/>
            <person name="Chen A."/>
            <person name="Palaniappan K."/>
            <person name="Land M."/>
            <person name="Hauser L."/>
            <person name="Brambilla E.M."/>
            <person name="Rohde M."/>
            <person name="Spring S."/>
            <person name="Gronow S."/>
            <person name="Goker M."/>
            <person name="Woyke T."/>
            <person name="Bristow J."/>
            <person name="Eisen J.A."/>
            <person name="Markowitz V."/>
            <person name="Hugenholtz P."/>
            <person name="Kyrpides N.C."/>
            <person name="Klenk H.P."/>
            <person name="Detter J.C."/>
        </authorList>
    </citation>
    <scope>NUCLEOTIDE SEQUENCE [LARGE SCALE GENOMIC DNA]</scope>
    <source>
        <strain evidence="7">ATCC BAA-1237 / DSM 17374 / SPN1</strain>
    </source>
</reference>
<dbReference type="PIRSF" id="PIRSF002736">
    <property type="entry name" value="Citrt_lyas_gamma"/>
    <property type="match status" value="1"/>
</dbReference>
<dbReference type="HAMAP" id="MF_00805">
    <property type="entry name" value="CitD"/>
    <property type="match status" value="1"/>
</dbReference>
<dbReference type="KEGG" id="scc:Spico_1750"/>
<evidence type="ECO:0000256" key="3">
    <source>
        <dbReference type="ARBA" id="ARBA00022553"/>
    </source>
</evidence>
<dbReference type="NCBIfam" id="NF009726">
    <property type="entry name" value="PRK13253.1"/>
    <property type="match status" value="1"/>
</dbReference>
<dbReference type="InterPro" id="IPR023439">
    <property type="entry name" value="Mal_deCO2ase/Cit_lyase_ACP"/>
</dbReference>
<comment type="similarity">
    <text evidence="4">Belongs to the CitD family.</text>
</comment>
<accession>F4GLB6</accession>
<dbReference type="Pfam" id="PF06857">
    <property type="entry name" value="ACP"/>
    <property type="match status" value="1"/>
</dbReference>
<gene>
    <name evidence="4" type="primary">citD</name>
    <name evidence="6" type="ordered locus">Spico_1750</name>
</gene>
<comment type="function">
    <text evidence="4">Covalent carrier of the coenzyme of citrate lyase.</text>
</comment>